<comment type="caution">
    <text evidence="1">The sequence shown here is derived from an EMBL/GenBank/DDBJ whole genome shotgun (WGS) entry which is preliminary data.</text>
</comment>
<dbReference type="EMBL" id="JACGWN010000005">
    <property type="protein sequence ID" value="KAL0448499.1"/>
    <property type="molecule type" value="Genomic_DNA"/>
</dbReference>
<reference evidence="1" key="2">
    <citation type="journal article" date="2024" name="Plant">
        <title>Genomic evolution and insights into agronomic trait innovations of Sesamum species.</title>
        <authorList>
            <person name="Miao H."/>
            <person name="Wang L."/>
            <person name="Qu L."/>
            <person name="Liu H."/>
            <person name="Sun Y."/>
            <person name="Le M."/>
            <person name="Wang Q."/>
            <person name="Wei S."/>
            <person name="Zheng Y."/>
            <person name="Lin W."/>
            <person name="Duan Y."/>
            <person name="Cao H."/>
            <person name="Xiong S."/>
            <person name="Wang X."/>
            <person name="Wei L."/>
            <person name="Li C."/>
            <person name="Ma Q."/>
            <person name="Ju M."/>
            <person name="Zhao R."/>
            <person name="Li G."/>
            <person name="Mu C."/>
            <person name="Tian Q."/>
            <person name="Mei H."/>
            <person name="Zhang T."/>
            <person name="Gao T."/>
            <person name="Zhang H."/>
        </authorList>
    </citation>
    <scope>NUCLEOTIDE SEQUENCE</scope>
    <source>
        <strain evidence="1">KEN1</strain>
    </source>
</reference>
<dbReference type="AlphaFoldDB" id="A0AAW2X5G0"/>
<accession>A0AAW2X5G0</accession>
<proteinExistence type="predicted"/>
<sequence>MMWYQRSKVHWMIKRDRNTKFFHVQASTRHRHNASWRIKDTGGAWRSSESEIQGVLLDYFLGIFASNSSSGEALETALNIMYSKFMVEMNERLVRPFTMIEVHTTLFGMFPLKSPGPNEVLSSMWHVVIVRVEINRVAICRHSPSISHLLFADDTIIFDQATEEAMDALKWILGEYALALVQEVNMDKSSMVVSWNVGETQ</sequence>
<organism evidence="1">
    <name type="scientific">Sesamum latifolium</name>
    <dbReference type="NCBI Taxonomy" id="2727402"/>
    <lineage>
        <taxon>Eukaryota</taxon>
        <taxon>Viridiplantae</taxon>
        <taxon>Streptophyta</taxon>
        <taxon>Embryophyta</taxon>
        <taxon>Tracheophyta</taxon>
        <taxon>Spermatophyta</taxon>
        <taxon>Magnoliopsida</taxon>
        <taxon>eudicotyledons</taxon>
        <taxon>Gunneridae</taxon>
        <taxon>Pentapetalae</taxon>
        <taxon>asterids</taxon>
        <taxon>lamiids</taxon>
        <taxon>Lamiales</taxon>
        <taxon>Pedaliaceae</taxon>
        <taxon>Sesamum</taxon>
    </lineage>
</organism>
<gene>
    <name evidence="1" type="ORF">Slati_1406300</name>
</gene>
<evidence type="ECO:0000313" key="1">
    <source>
        <dbReference type="EMBL" id="KAL0448499.1"/>
    </source>
</evidence>
<protein>
    <recommendedName>
        <fullName evidence="2">Reverse transcriptase domain-containing protein</fullName>
    </recommendedName>
</protein>
<evidence type="ECO:0008006" key="2">
    <source>
        <dbReference type="Google" id="ProtNLM"/>
    </source>
</evidence>
<reference evidence="1" key="1">
    <citation type="submission" date="2020-06" db="EMBL/GenBank/DDBJ databases">
        <authorList>
            <person name="Li T."/>
            <person name="Hu X."/>
            <person name="Zhang T."/>
            <person name="Song X."/>
            <person name="Zhang H."/>
            <person name="Dai N."/>
            <person name="Sheng W."/>
            <person name="Hou X."/>
            <person name="Wei L."/>
        </authorList>
    </citation>
    <scope>NUCLEOTIDE SEQUENCE</scope>
    <source>
        <strain evidence="1">KEN1</strain>
        <tissue evidence="1">Leaf</tissue>
    </source>
</reference>
<name>A0AAW2X5G0_9LAMI</name>